<dbReference type="GO" id="GO:0051536">
    <property type="term" value="F:iron-sulfur cluster binding"/>
    <property type="evidence" value="ECO:0007669"/>
    <property type="project" value="UniProtKB-KW"/>
</dbReference>
<evidence type="ECO:0000259" key="7">
    <source>
        <dbReference type="PROSITE" id="PS51379"/>
    </source>
</evidence>
<comment type="caution">
    <text evidence="8">The sequence shown here is derived from an EMBL/GenBank/DDBJ whole genome shotgun (WGS) entry which is preliminary data.</text>
</comment>
<dbReference type="EMBL" id="BARV01034487">
    <property type="protein sequence ID" value="GAI58852.1"/>
    <property type="molecule type" value="Genomic_DNA"/>
</dbReference>
<reference evidence="8" key="1">
    <citation type="journal article" date="2014" name="Front. Microbiol.">
        <title>High frequency of phylogenetically diverse reductive dehalogenase-homologous genes in deep subseafloor sedimentary metagenomes.</title>
        <authorList>
            <person name="Kawai M."/>
            <person name="Futagami T."/>
            <person name="Toyoda A."/>
            <person name="Takaki Y."/>
            <person name="Nishi S."/>
            <person name="Hori S."/>
            <person name="Arai W."/>
            <person name="Tsubouchi T."/>
            <person name="Morono Y."/>
            <person name="Uchiyama I."/>
            <person name="Ito T."/>
            <person name="Fujiyama A."/>
            <person name="Inagaki F."/>
            <person name="Takami H."/>
        </authorList>
    </citation>
    <scope>NUCLEOTIDE SEQUENCE</scope>
    <source>
        <strain evidence="8">Expedition CK06-06</strain>
    </source>
</reference>
<keyword evidence="4" id="KW-0408">Iron</keyword>
<accession>X1PRF9</accession>
<keyword evidence="5" id="KW-0411">Iron-sulfur</keyword>
<dbReference type="PROSITE" id="PS00198">
    <property type="entry name" value="4FE4S_FER_1"/>
    <property type="match status" value="1"/>
</dbReference>
<dbReference type="AlphaFoldDB" id="X1PRF9"/>
<keyword evidence="2" id="KW-0479">Metal-binding</keyword>
<dbReference type="Gene3D" id="3.30.70.20">
    <property type="match status" value="1"/>
</dbReference>
<evidence type="ECO:0000256" key="5">
    <source>
        <dbReference type="ARBA" id="ARBA00023014"/>
    </source>
</evidence>
<evidence type="ECO:0000313" key="8">
    <source>
        <dbReference type="EMBL" id="GAI58852.1"/>
    </source>
</evidence>
<keyword evidence="6" id="KW-0472">Membrane</keyword>
<dbReference type="NCBIfam" id="TIGR02486">
    <property type="entry name" value="RDH"/>
    <property type="match status" value="1"/>
</dbReference>
<name>X1PRF9_9ZZZZ</name>
<dbReference type="PANTHER" id="PTHR42827">
    <property type="entry name" value="IRON-SULFUR CLUSTER-BINDING PROTEIN-RELATED"/>
    <property type="match status" value="1"/>
</dbReference>
<feature type="domain" description="4Fe-4S ferredoxin-type" evidence="7">
    <location>
        <begin position="111"/>
        <end position="141"/>
    </location>
</feature>
<sequence>MEIPEEYKYAVAIAIEMDYHAIETSPNWEAHAAAGLGYSRMAFIASSLAQFIRTLGYKAIPSGNDTALSIPIAIDAGLGELGRNGLLITPEFGPRVRICKVFTNLPLVPDEPIEFGVTEFCNKCQRCAENCPGQAIMYGEMTDKPHNISNAVGQLKWPIDAEKCFKGQFAGDTTCMNCERVCPFNKSSEWLHSTVRWGVKNTPWLDP</sequence>
<comment type="subcellular location">
    <subcellularLocation>
        <location evidence="1">Cell envelope</location>
    </subcellularLocation>
</comment>
<dbReference type="SUPFAM" id="SSF54862">
    <property type="entry name" value="4Fe-4S ferredoxins"/>
    <property type="match status" value="1"/>
</dbReference>
<gene>
    <name evidence="8" type="ORF">S06H3_53999</name>
</gene>
<evidence type="ECO:0000256" key="6">
    <source>
        <dbReference type="ARBA" id="ARBA00023136"/>
    </source>
</evidence>
<evidence type="ECO:0000256" key="2">
    <source>
        <dbReference type="ARBA" id="ARBA00022723"/>
    </source>
</evidence>
<evidence type="ECO:0000256" key="1">
    <source>
        <dbReference type="ARBA" id="ARBA00004196"/>
    </source>
</evidence>
<feature type="non-terminal residue" evidence="8">
    <location>
        <position position="207"/>
    </location>
</feature>
<dbReference type="InterPro" id="IPR017896">
    <property type="entry name" value="4Fe4S_Fe-S-bd"/>
</dbReference>
<protein>
    <submittedName>
        <fullName evidence="8">Putative reductive dehalogenase (RdhA)</fullName>
    </submittedName>
</protein>
<keyword evidence="3" id="KW-0732">Signal</keyword>
<dbReference type="PROSITE" id="PS51379">
    <property type="entry name" value="4FE4S_FER_2"/>
    <property type="match status" value="1"/>
</dbReference>
<dbReference type="Pfam" id="PF13484">
    <property type="entry name" value="Fer4_16"/>
    <property type="match status" value="1"/>
</dbReference>
<evidence type="ECO:0000256" key="3">
    <source>
        <dbReference type="ARBA" id="ARBA00022729"/>
    </source>
</evidence>
<evidence type="ECO:0000256" key="4">
    <source>
        <dbReference type="ARBA" id="ARBA00023004"/>
    </source>
</evidence>
<dbReference type="GO" id="GO:0046872">
    <property type="term" value="F:metal ion binding"/>
    <property type="evidence" value="ECO:0007669"/>
    <property type="project" value="UniProtKB-KW"/>
</dbReference>
<organism evidence="8">
    <name type="scientific">marine sediment metagenome</name>
    <dbReference type="NCBI Taxonomy" id="412755"/>
    <lineage>
        <taxon>unclassified sequences</taxon>
        <taxon>metagenomes</taxon>
        <taxon>ecological metagenomes</taxon>
    </lineage>
</organism>
<dbReference type="InterPro" id="IPR012832">
    <property type="entry name" value="RDH"/>
</dbReference>
<proteinExistence type="predicted"/>
<dbReference type="GO" id="GO:0030313">
    <property type="term" value="C:cell envelope"/>
    <property type="evidence" value="ECO:0007669"/>
    <property type="project" value="UniProtKB-SubCell"/>
</dbReference>
<dbReference type="PANTHER" id="PTHR42827:SF1">
    <property type="entry name" value="IRON-SULFUR CLUSTER-BINDING PROTEIN"/>
    <property type="match status" value="1"/>
</dbReference>
<dbReference type="InterPro" id="IPR017900">
    <property type="entry name" value="4Fe4S_Fe_S_CS"/>
</dbReference>